<dbReference type="InterPro" id="IPR025749">
    <property type="entry name" value="Sphingomyelin_synth-like_dom"/>
</dbReference>
<dbReference type="EMBL" id="MN740166">
    <property type="protein sequence ID" value="QHT91582.1"/>
    <property type="molecule type" value="Genomic_DNA"/>
</dbReference>
<keyword evidence="3 7" id="KW-0812">Transmembrane</keyword>
<evidence type="ECO:0000313" key="9">
    <source>
        <dbReference type="EMBL" id="QHT91582.1"/>
    </source>
</evidence>
<dbReference type="Pfam" id="PF14360">
    <property type="entry name" value="PAP2_C"/>
    <property type="match status" value="1"/>
</dbReference>
<evidence type="ECO:0000259" key="8">
    <source>
        <dbReference type="Pfam" id="PF14360"/>
    </source>
</evidence>
<accession>A0A6C0IF96</accession>
<keyword evidence="6 7" id="KW-0472">Membrane</keyword>
<feature type="transmembrane region" description="Helical" evidence="7">
    <location>
        <begin position="83"/>
        <end position="102"/>
    </location>
</feature>
<dbReference type="GO" id="GO:0005886">
    <property type="term" value="C:plasma membrane"/>
    <property type="evidence" value="ECO:0007669"/>
    <property type="project" value="TreeGrafter"/>
</dbReference>
<dbReference type="InterPro" id="IPR045221">
    <property type="entry name" value="Sphingomyelin_synth-like"/>
</dbReference>
<organism evidence="9">
    <name type="scientific">viral metagenome</name>
    <dbReference type="NCBI Taxonomy" id="1070528"/>
    <lineage>
        <taxon>unclassified sequences</taxon>
        <taxon>metagenomes</taxon>
        <taxon>organismal metagenomes</taxon>
    </lineage>
</organism>
<keyword evidence="5" id="KW-0443">Lipid metabolism</keyword>
<dbReference type="AlphaFoldDB" id="A0A6C0IF96"/>
<evidence type="ECO:0000256" key="2">
    <source>
        <dbReference type="ARBA" id="ARBA00022679"/>
    </source>
</evidence>
<dbReference type="GO" id="GO:0000139">
    <property type="term" value="C:Golgi membrane"/>
    <property type="evidence" value="ECO:0007669"/>
    <property type="project" value="TreeGrafter"/>
</dbReference>
<evidence type="ECO:0000256" key="3">
    <source>
        <dbReference type="ARBA" id="ARBA00022692"/>
    </source>
</evidence>
<evidence type="ECO:0000256" key="1">
    <source>
        <dbReference type="ARBA" id="ARBA00004141"/>
    </source>
</evidence>
<dbReference type="PANTHER" id="PTHR21290:SF25">
    <property type="entry name" value="SPHINGOMYELIN SYNTHASE-RELATED PROTEIN 1"/>
    <property type="match status" value="1"/>
</dbReference>
<dbReference type="GO" id="GO:0047493">
    <property type="term" value="F:ceramide cholinephosphotransferase activity"/>
    <property type="evidence" value="ECO:0007669"/>
    <property type="project" value="TreeGrafter"/>
</dbReference>
<comment type="subcellular location">
    <subcellularLocation>
        <location evidence="1">Membrane</location>
        <topology evidence="1">Multi-pass membrane protein</topology>
    </subcellularLocation>
</comment>
<feature type="transmembrane region" description="Helical" evidence="7">
    <location>
        <begin position="52"/>
        <end position="71"/>
    </location>
</feature>
<dbReference type="GO" id="GO:0033188">
    <property type="term" value="F:sphingomyelin synthase activity"/>
    <property type="evidence" value="ECO:0007669"/>
    <property type="project" value="TreeGrafter"/>
</dbReference>
<dbReference type="PANTHER" id="PTHR21290">
    <property type="entry name" value="SPHINGOMYELIN SYNTHETASE"/>
    <property type="match status" value="1"/>
</dbReference>
<dbReference type="GO" id="GO:0046513">
    <property type="term" value="P:ceramide biosynthetic process"/>
    <property type="evidence" value="ECO:0007669"/>
    <property type="project" value="TreeGrafter"/>
</dbReference>
<feature type="transmembrane region" description="Helical" evidence="7">
    <location>
        <begin position="167"/>
        <end position="184"/>
    </location>
</feature>
<proteinExistence type="predicted"/>
<evidence type="ECO:0000256" key="4">
    <source>
        <dbReference type="ARBA" id="ARBA00022989"/>
    </source>
</evidence>
<feature type="transmembrane region" description="Helical" evidence="7">
    <location>
        <begin position="114"/>
        <end position="136"/>
    </location>
</feature>
<reference evidence="9" key="1">
    <citation type="journal article" date="2020" name="Nature">
        <title>Giant virus diversity and host interactions through global metagenomics.</title>
        <authorList>
            <person name="Schulz F."/>
            <person name="Roux S."/>
            <person name="Paez-Espino D."/>
            <person name="Jungbluth S."/>
            <person name="Walsh D.A."/>
            <person name="Denef V.J."/>
            <person name="McMahon K.D."/>
            <person name="Konstantinidis K.T."/>
            <person name="Eloe-Fadrosh E.A."/>
            <person name="Kyrpides N.C."/>
            <person name="Woyke T."/>
        </authorList>
    </citation>
    <scope>NUCLEOTIDE SEQUENCE</scope>
    <source>
        <strain evidence="9">GVMAG-M-3300023184-77</strain>
    </source>
</reference>
<feature type="transmembrane region" description="Helical" evidence="7">
    <location>
        <begin position="143"/>
        <end position="161"/>
    </location>
</feature>
<evidence type="ECO:0000256" key="6">
    <source>
        <dbReference type="ARBA" id="ARBA00023136"/>
    </source>
</evidence>
<dbReference type="GO" id="GO:0005789">
    <property type="term" value="C:endoplasmic reticulum membrane"/>
    <property type="evidence" value="ECO:0007669"/>
    <property type="project" value="TreeGrafter"/>
</dbReference>
<evidence type="ECO:0000256" key="5">
    <source>
        <dbReference type="ARBA" id="ARBA00023098"/>
    </source>
</evidence>
<feature type="domain" description="Sphingomyelin synthase-like" evidence="8">
    <location>
        <begin position="118"/>
        <end position="184"/>
    </location>
</feature>
<feature type="transmembrane region" description="Helical" evidence="7">
    <location>
        <begin position="5"/>
        <end position="25"/>
    </location>
</feature>
<evidence type="ECO:0000256" key="7">
    <source>
        <dbReference type="SAM" id="Phobius"/>
    </source>
</evidence>
<keyword evidence="2" id="KW-0808">Transferase</keyword>
<sequence length="186" mass="21874">MYKILIFFIVIIIIFGLNYWCHLIGMDFYKDQPTNYKIHDLLHSVLPDLHDYHISIDIIGFIAVIPAIMYFNQELTIEFLTKFLIIMLIRAFTIVSTVLPKYERCDTKFDYRNFILGGCYDKIFSGHTSFILLLTLLYYREHIINLPTLFVMNIINMLAIIATRSHYTVDVLIAIFVTTTIFNVKI</sequence>
<protein>
    <recommendedName>
        <fullName evidence="8">Sphingomyelin synthase-like domain-containing protein</fullName>
    </recommendedName>
</protein>
<keyword evidence="4 7" id="KW-1133">Transmembrane helix</keyword>
<name>A0A6C0IF96_9ZZZZ</name>